<evidence type="ECO:0008006" key="3">
    <source>
        <dbReference type="Google" id="ProtNLM"/>
    </source>
</evidence>
<keyword evidence="2" id="KW-1185">Reference proteome</keyword>
<evidence type="ECO:0000313" key="1">
    <source>
        <dbReference type="EMBL" id="NYI41580.1"/>
    </source>
</evidence>
<organism evidence="1 2">
    <name type="scientific">Demequina lutea</name>
    <dbReference type="NCBI Taxonomy" id="431489"/>
    <lineage>
        <taxon>Bacteria</taxon>
        <taxon>Bacillati</taxon>
        <taxon>Actinomycetota</taxon>
        <taxon>Actinomycetes</taxon>
        <taxon>Micrococcales</taxon>
        <taxon>Demequinaceae</taxon>
        <taxon>Demequina</taxon>
    </lineage>
</organism>
<dbReference type="Pfam" id="PF09754">
    <property type="entry name" value="PAC2"/>
    <property type="match status" value="1"/>
</dbReference>
<dbReference type="PIRSF" id="PIRSF028754">
    <property type="entry name" value="UCP028754"/>
    <property type="match status" value="1"/>
</dbReference>
<dbReference type="PANTHER" id="PTHR35610">
    <property type="entry name" value="3-ISOPROPYLMALATE DEHYDRATASE-RELATED"/>
    <property type="match status" value="1"/>
</dbReference>
<evidence type="ECO:0000313" key="2">
    <source>
        <dbReference type="Proteomes" id="UP000547973"/>
    </source>
</evidence>
<dbReference type="Proteomes" id="UP000547973">
    <property type="component" value="Unassembled WGS sequence"/>
</dbReference>
<dbReference type="EMBL" id="JACBZO010000001">
    <property type="protein sequence ID" value="NYI41580.1"/>
    <property type="molecule type" value="Genomic_DNA"/>
</dbReference>
<dbReference type="InterPro" id="IPR038389">
    <property type="entry name" value="PSMG2_sf"/>
</dbReference>
<dbReference type="Gene3D" id="3.40.50.10900">
    <property type="entry name" value="PAC-like subunit"/>
    <property type="match status" value="1"/>
</dbReference>
<proteinExistence type="predicted"/>
<comment type="caution">
    <text evidence="1">The sequence shown here is derived from an EMBL/GenBank/DDBJ whole genome shotgun (WGS) entry which is preliminary data.</text>
</comment>
<dbReference type="InterPro" id="IPR008492">
    <property type="entry name" value="Rv2714-like"/>
</dbReference>
<name>A0A7Z0CKC8_9MICO</name>
<dbReference type="RefSeq" id="WP_179397953.1">
    <property type="nucleotide sequence ID" value="NZ_JACBZO010000001.1"/>
</dbReference>
<dbReference type="AlphaFoldDB" id="A0A7Z0CKC8"/>
<protein>
    <recommendedName>
        <fullName evidence="3">PAC2 family protein</fullName>
    </recommendedName>
</protein>
<dbReference type="InterPro" id="IPR019151">
    <property type="entry name" value="Proteasome_assmbl_chaperone_2"/>
</dbReference>
<sequence length="288" mass="31121">MSSPPSTPRGAPLESIMIAAFEGWNDAGNGASHALDHLAEVWNAQEYGTVDPEDYHDFQVSRPTLTRLPGGERIVSWPGTVVSTCAAASTPDRRISLVRGIEPSMRWRQFCGEILDYAEDLEVTTLITCGALLVDVPHTRPLPTFVSSEDAHARRLYGLESADYEGPTGIVGVLGHEAELRGITVLSMWVGVPHYVAHPPNPKATLALLNQLERFIGAGIDLGDLVDDAEAWQRGADELAEEDEEIAAHVAQLESVMDEASLPEASGDAIAAEFEQFLRRREGGTGKA</sequence>
<gene>
    <name evidence="1" type="ORF">BKA03_001699</name>
</gene>
<reference evidence="1 2" key="1">
    <citation type="submission" date="2020-07" db="EMBL/GenBank/DDBJ databases">
        <title>Sequencing the genomes of 1000 actinobacteria strains.</title>
        <authorList>
            <person name="Klenk H.-P."/>
        </authorList>
    </citation>
    <scope>NUCLEOTIDE SEQUENCE [LARGE SCALE GENOMIC DNA]</scope>
    <source>
        <strain evidence="1 2">DSM 19970</strain>
    </source>
</reference>
<dbReference type="SUPFAM" id="SSF159659">
    <property type="entry name" value="Cgl1923-like"/>
    <property type="match status" value="1"/>
</dbReference>
<accession>A0A7Z0CKC8</accession>